<evidence type="ECO:0000256" key="8">
    <source>
        <dbReference type="HAMAP-Rule" id="MF_01521"/>
    </source>
</evidence>
<sequence length="194" mass="19803">MAGMLTLGALGLGLSVDAFAASVGKGAAMGTPRWRDAIRIGAVFGVFEALMPCLGWLIGKAVATWFSEYGGWIAFILLVGVGGHMMWEAWHGDLAEEHDADDKKPAMGILSVALTAVATSIDALAVGVSLAVMGVPLLAACIVIGGVTTIIASSGVMIGKHAGLWLGRYAEIMGGGVLILIGAAIPVQQWLMGG</sequence>
<feature type="transmembrane region" description="Helical" evidence="8">
    <location>
        <begin position="165"/>
        <end position="187"/>
    </location>
</feature>
<dbReference type="Pfam" id="PF02659">
    <property type="entry name" value="Mntp"/>
    <property type="match status" value="1"/>
</dbReference>
<evidence type="ECO:0000313" key="10">
    <source>
        <dbReference type="EMBL" id="MDH7640081.1"/>
    </source>
</evidence>
<keyword evidence="9" id="KW-0732">Signal</keyword>
<feature type="transmembrane region" description="Helical" evidence="8">
    <location>
        <begin position="107"/>
        <end position="130"/>
    </location>
</feature>
<dbReference type="PANTHER" id="PTHR35529">
    <property type="entry name" value="MANGANESE EFFLUX PUMP MNTP-RELATED"/>
    <property type="match status" value="1"/>
</dbReference>
<keyword evidence="5 8" id="KW-0406">Ion transport</keyword>
<keyword evidence="3 8" id="KW-0812">Transmembrane</keyword>
<feature type="transmembrane region" description="Helical" evidence="8">
    <location>
        <begin position="69"/>
        <end position="87"/>
    </location>
</feature>
<organism evidence="10 11">
    <name type="scientific">Sphingomonas oryzagri</name>
    <dbReference type="NCBI Taxonomy" id="3042314"/>
    <lineage>
        <taxon>Bacteria</taxon>
        <taxon>Pseudomonadati</taxon>
        <taxon>Pseudomonadota</taxon>
        <taxon>Alphaproteobacteria</taxon>
        <taxon>Sphingomonadales</taxon>
        <taxon>Sphingomonadaceae</taxon>
        <taxon>Sphingomonas</taxon>
    </lineage>
</organism>
<comment type="subcellular location">
    <subcellularLocation>
        <location evidence="8">Cell membrane</location>
        <topology evidence="8">Multi-pass membrane protein</topology>
    </subcellularLocation>
</comment>
<evidence type="ECO:0000256" key="3">
    <source>
        <dbReference type="ARBA" id="ARBA00022692"/>
    </source>
</evidence>
<gene>
    <name evidence="8" type="primary">mntP</name>
    <name evidence="10" type="ORF">QGN17_15190</name>
</gene>
<dbReference type="PANTHER" id="PTHR35529:SF1">
    <property type="entry name" value="MANGANESE EFFLUX PUMP MNTP-RELATED"/>
    <property type="match status" value="1"/>
</dbReference>
<proteinExistence type="inferred from homology"/>
<feature type="transmembrane region" description="Helical" evidence="8">
    <location>
        <begin position="36"/>
        <end position="57"/>
    </location>
</feature>
<evidence type="ECO:0000256" key="6">
    <source>
        <dbReference type="ARBA" id="ARBA00023136"/>
    </source>
</evidence>
<name>A0ABT6N460_9SPHN</name>
<keyword evidence="11" id="KW-1185">Reference proteome</keyword>
<feature type="signal peptide" evidence="9">
    <location>
        <begin position="1"/>
        <end position="20"/>
    </location>
</feature>
<feature type="transmembrane region" description="Helical" evidence="8">
    <location>
        <begin position="137"/>
        <end position="159"/>
    </location>
</feature>
<evidence type="ECO:0000313" key="11">
    <source>
        <dbReference type="Proteomes" id="UP001160625"/>
    </source>
</evidence>
<dbReference type="Proteomes" id="UP001160625">
    <property type="component" value="Unassembled WGS sequence"/>
</dbReference>
<dbReference type="InterPro" id="IPR022929">
    <property type="entry name" value="Put_MntP"/>
</dbReference>
<dbReference type="EMBL" id="JARYGZ010000002">
    <property type="protein sequence ID" value="MDH7640081.1"/>
    <property type="molecule type" value="Genomic_DNA"/>
</dbReference>
<protein>
    <recommendedName>
        <fullName evidence="8">Putative manganese efflux pump MntP</fullName>
    </recommendedName>
</protein>
<keyword evidence="2 8" id="KW-1003">Cell membrane</keyword>
<keyword evidence="7 8" id="KW-0464">Manganese</keyword>
<evidence type="ECO:0000256" key="9">
    <source>
        <dbReference type="SAM" id="SignalP"/>
    </source>
</evidence>
<dbReference type="RefSeq" id="WP_281045437.1">
    <property type="nucleotide sequence ID" value="NZ_JARYGZ010000002.1"/>
</dbReference>
<comment type="function">
    <text evidence="8">Probably functions as a manganese efflux pump.</text>
</comment>
<keyword evidence="1 8" id="KW-0813">Transport</keyword>
<evidence type="ECO:0000256" key="7">
    <source>
        <dbReference type="ARBA" id="ARBA00023211"/>
    </source>
</evidence>
<reference evidence="10" key="1">
    <citation type="submission" date="2023-04" db="EMBL/GenBank/DDBJ databases">
        <title>Sphingomonas sp. MAHUQ-71 isolated from rice field.</title>
        <authorList>
            <person name="Huq M.A."/>
        </authorList>
    </citation>
    <scope>NUCLEOTIDE SEQUENCE</scope>
    <source>
        <strain evidence="10">MAHUQ-71</strain>
    </source>
</reference>
<evidence type="ECO:0000256" key="5">
    <source>
        <dbReference type="ARBA" id="ARBA00023065"/>
    </source>
</evidence>
<evidence type="ECO:0000256" key="4">
    <source>
        <dbReference type="ARBA" id="ARBA00022989"/>
    </source>
</evidence>
<feature type="chain" id="PRO_5045761499" description="Putative manganese efflux pump MntP" evidence="9">
    <location>
        <begin position="21"/>
        <end position="194"/>
    </location>
</feature>
<evidence type="ECO:0000256" key="1">
    <source>
        <dbReference type="ARBA" id="ARBA00022448"/>
    </source>
</evidence>
<comment type="similarity">
    <text evidence="8">Belongs to the MntP (TC 9.B.29) family.</text>
</comment>
<dbReference type="HAMAP" id="MF_01521">
    <property type="entry name" value="MntP_pump"/>
    <property type="match status" value="1"/>
</dbReference>
<accession>A0ABT6N460</accession>
<comment type="caution">
    <text evidence="10">The sequence shown here is derived from an EMBL/GenBank/DDBJ whole genome shotgun (WGS) entry which is preliminary data.</text>
</comment>
<evidence type="ECO:0000256" key="2">
    <source>
        <dbReference type="ARBA" id="ARBA00022475"/>
    </source>
</evidence>
<keyword evidence="6 8" id="KW-0472">Membrane</keyword>
<keyword evidence="4 8" id="KW-1133">Transmembrane helix</keyword>
<dbReference type="InterPro" id="IPR003810">
    <property type="entry name" value="Mntp/YtaF"/>
</dbReference>